<gene>
    <name evidence="2" type="ORF">AAES_123385</name>
</gene>
<proteinExistence type="predicted"/>
<feature type="compositionally biased region" description="Acidic residues" evidence="1">
    <location>
        <begin position="135"/>
        <end position="150"/>
    </location>
</feature>
<dbReference type="Proteomes" id="UP000051836">
    <property type="component" value="Unassembled WGS sequence"/>
</dbReference>
<evidence type="ECO:0000256" key="1">
    <source>
        <dbReference type="SAM" id="MobiDB-lite"/>
    </source>
</evidence>
<evidence type="ECO:0000313" key="3">
    <source>
        <dbReference type="Proteomes" id="UP000051836"/>
    </source>
</evidence>
<protein>
    <submittedName>
        <fullName evidence="2">Uncharacterized protein</fullName>
    </submittedName>
</protein>
<reference evidence="2 3" key="1">
    <citation type="submission" date="2015-10" db="EMBL/GenBank/DDBJ databases">
        <authorList>
            <person name="Gilbert D.G."/>
        </authorList>
    </citation>
    <scope>NUCLEOTIDE SEQUENCE [LARGE SCALE GENOMIC DNA]</scope>
    <source>
        <strain evidence="2">FVVF132</strain>
    </source>
</reference>
<dbReference type="EMBL" id="LMAW01002733">
    <property type="protein sequence ID" value="KQK77648.1"/>
    <property type="molecule type" value="Genomic_DNA"/>
</dbReference>
<feature type="region of interest" description="Disordered" evidence="1">
    <location>
        <begin position="125"/>
        <end position="150"/>
    </location>
</feature>
<comment type="caution">
    <text evidence="2">The sequence shown here is derived from an EMBL/GenBank/DDBJ whole genome shotgun (WGS) entry which is preliminary data.</text>
</comment>
<keyword evidence="3" id="KW-1185">Reference proteome</keyword>
<organism evidence="2 3">
    <name type="scientific">Amazona aestiva</name>
    <name type="common">Blue-fronted Amazon parrot</name>
    <dbReference type="NCBI Taxonomy" id="12930"/>
    <lineage>
        <taxon>Eukaryota</taxon>
        <taxon>Metazoa</taxon>
        <taxon>Chordata</taxon>
        <taxon>Craniata</taxon>
        <taxon>Vertebrata</taxon>
        <taxon>Euteleostomi</taxon>
        <taxon>Archelosauria</taxon>
        <taxon>Archosauria</taxon>
        <taxon>Dinosauria</taxon>
        <taxon>Saurischia</taxon>
        <taxon>Theropoda</taxon>
        <taxon>Coelurosauria</taxon>
        <taxon>Aves</taxon>
        <taxon>Neognathae</taxon>
        <taxon>Neoaves</taxon>
        <taxon>Telluraves</taxon>
        <taxon>Australaves</taxon>
        <taxon>Psittaciformes</taxon>
        <taxon>Psittacidae</taxon>
        <taxon>Amazona</taxon>
    </lineage>
</organism>
<evidence type="ECO:0000313" key="2">
    <source>
        <dbReference type="EMBL" id="KQK77648.1"/>
    </source>
</evidence>
<sequence length="150" mass="16514">MEEGADTVLLDQVDAKNPILPPEQGNPIEQVIEKLNQLGDLAGLSLDKVAHDTGRVGKEEIQKTASHPVPALWIIKEEEKELLIVHLGLEHARECSCALVQDWAGSVVASYKVCKPYYELDRQVEESDASTAGADLEDPGQNETEEEKKE</sequence>
<accession>A0A0Q3M5G7</accession>
<name>A0A0Q3M5G7_AMAAE</name>
<dbReference type="AlphaFoldDB" id="A0A0Q3M5G7"/>